<dbReference type="RefSeq" id="WP_167939644.1">
    <property type="nucleotide sequence ID" value="NZ_JAATJA010000001.1"/>
</dbReference>
<dbReference type="AlphaFoldDB" id="A0A846QJ62"/>
<evidence type="ECO:0000313" key="2">
    <source>
        <dbReference type="Proteomes" id="UP000580856"/>
    </source>
</evidence>
<comment type="caution">
    <text evidence="1">The sequence shown here is derived from an EMBL/GenBank/DDBJ whole genome shotgun (WGS) entry which is preliminary data.</text>
</comment>
<proteinExistence type="predicted"/>
<evidence type="ECO:0000313" key="1">
    <source>
        <dbReference type="EMBL" id="NJB66512.1"/>
    </source>
</evidence>
<gene>
    <name evidence="1" type="ORF">GGQ74_000152</name>
</gene>
<accession>A0A846QJ62</accession>
<dbReference type="EMBL" id="JAATJA010000001">
    <property type="protein sequence ID" value="NJB66512.1"/>
    <property type="molecule type" value="Genomic_DNA"/>
</dbReference>
<dbReference type="Proteomes" id="UP000580856">
    <property type="component" value="Unassembled WGS sequence"/>
</dbReference>
<reference evidence="1 2" key="1">
    <citation type="submission" date="2020-03" db="EMBL/GenBank/DDBJ databases">
        <title>Genomic Encyclopedia of Type Strains, Phase IV (KMG-IV): sequencing the most valuable type-strain genomes for metagenomic binning, comparative biology and taxonomic classification.</title>
        <authorList>
            <person name="Goeker M."/>
        </authorList>
    </citation>
    <scope>NUCLEOTIDE SEQUENCE [LARGE SCALE GENOMIC DNA]</scope>
    <source>
        <strain evidence="1 2">DSM 24233</strain>
    </source>
</reference>
<sequence>MYNLVLIHKGKELIIYNSENLLVMKLEKEKHIRGQRPGLVEIRDAETGETIE</sequence>
<keyword evidence="2" id="KW-1185">Reference proteome</keyword>
<protein>
    <submittedName>
        <fullName evidence="1">Uncharacterized protein</fullName>
    </submittedName>
</protein>
<name>A0A846QJ62_9BACT</name>
<organism evidence="1 2">
    <name type="scientific">Desulfobaculum xiamenense</name>
    <dbReference type="NCBI Taxonomy" id="995050"/>
    <lineage>
        <taxon>Bacteria</taxon>
        <taxon>Pseudomonadati</taxon>
        <taxon>Thermodesulfobacteriota</taxon>
        <taxon>Desulfovibrionia</taxon>
        <taxon>Desulfovibrionales</taxon>
        <taxon>Desulfovibrionaceae</taxon>
        <taxon>Desulfobaculum</taxon>
    </lineage>
</organism>